<dbReference type="GeneID" id="37144449"/>
<dbReference type="STRING" id="1448315.A0A319C7K9"/>
<feature type="transmembrane region" description="Helical" evidence="4">
    <location>
        <begin position="32"/>
        <end position="54"/>
    </location>
</feature>
<comment type="similarity">
    <text evidence="1">Belongs to the cytochrome P450 family.</text>
</comment>
<keyword evidence="2" id="KW-0560">Oxidoreductase</keyword>
<dbReference type="EMBL" id="KZ821704">
    <property type="protein sequence ID" value="PYH81214.1"/>
    <property type="molecule type" value="Genomic_DNA"/>
</dbReference>
<dbReference type="GO" id="GO:0004497">
    <property type="term" value="F:monooxygenase activity"/>
    <property type="evidence" value="ECO:0007669"/>
    <property type="project" value="UniProtKB-KW"/>
</dbReference>
<dbReference type="Pfam" id="PF00067">
    <property type="entry name" value="p450"/>
    <property type="match status" value="1"/>
</dbReference>
<accession>A0A319C7K9</accession>
<keyword evidence="3" id="KW-0503">Monooxygenase</keyword>
<dbReference type="PRINTS" id="PR00385">
    <property type="entry name" value="P450"/>
</dbReference>
<protein>
    <submittedName>
        <fullName evidence="5">Cytochrome P450</fullName>
    </submittedName>
</protein>
<evidence type="ECO:0000256" key="1">
    <source>
        <dbReference type="ARBA" id="ARBA00010617"/>
    </source>
</evidence>
<sequence>MSDLQGTIYDCLTDPAVPVAERSLPRLRDEGFLLLVGGTETTAATLTFAMYHLLRDKEMFMKLREEVKTIVSHSDDRVPWPQVEQLPYLKAVVNTSLRLGPVAMCPPRVAPNETLQYKGYAIPPAGSAYR</sequence>
<dbReference type="InterPro" id="IPR050121">
    <property type="entry name" value="Cytochrome_P450_monoxygenase"/>
</dbReference>
<evidence type="ECO:0000313" key="5">
    <source>
        <dbReference type="EMBL" id="PYH81214.1"/>
    </source>
</evidence>
<keyword evidence="4" id="KW-0812">Transmembrane</keyword>
<dbReference type="PANTHER" id="PTHR24305">
    <property type="entry name" value="CYTOCHROME P450"/>
    <property type="match status" value="1"/>
</dbReference>
<evidence type="ECO:0000256" key="3">
    <source>
        <dbReference type="ARBA" id="ARBA00023033"/>
    </source>
</evidence>
<dbReference type="SUPFAM" id="SSF48264">
    <property type="entry name" value="Cytochrome P450"/>
    <property type="match status" value="1"/>
</dbReference>
<dbReference type="InterPro" id="IPR001128">
    <property type="entry name" value="Cyt_P450"/>
</dbReference>
<dbReference type="PANTHER" id="PTHR24305:SF166">
    <property type="entry name" value="CYTOCHROME P450 12A4, MITOCHONDRIAL-RELATED"/>
    <property type="match status" value="1"/>
</dbReference>
<dbReference type="VEuPathDB" id="FungiDB:BO82DRAFT_96681"/>
<dbReference type="Proteomes" id="UP000248340">
    <property type="component" value="Unassembled WGS sequence"/>
</dbReference>
<dbReference type="GO" id="GO:0005506">
    <property type="term" value="F:iron ion binding"/>
    <property type="evidence" value="ECO:0007669"/>
    <property type="project" value="InterPro"/>
</dbReference>
<evidence type="ECO:0000313" key="6">
    <source>
        <dbReference type="Proteomes" id="UP000248340"/>
    </source>
</evidence>
<keyword evidence="4" id="KW-0472">Membrane</keyword>
<evidence type="ECO:0000256" key="2">
    <source>
        <dbReference type="ARBA" id="ARBA00023002"/>
    </source>
</evidence>
<keyword evidence="4" id="KW-1133">Transmembrane helix</keyword>
<dbReference type="InterPro" id="IPR036396">
    <property type="entry name" value="Cyt_P450_sf"/>
</dbReference>
<gene>
    <name evidence="5" type="ORF">BO82DRAFT_96681</name>
</gene>
<organism evidence="5 6">
    <name type="scientific">Aspergillus uvarum CBS 121591</name>
    <dbReference type="NCBI Taxonomy" id="1448315"/>
    <lineage>
        <taxon>Eukaryota</taxon>
        <taxon>Fungi</taxon>
        <taxon>Dikarya</taxon>
        <taxon>Ascomycota</taxon>
        <taxon>Pezizomycotina</taxon>
        <taxon>Eurotiomycetes</taxon>
        <taxon>Eurotiomycetidae</taxon>
        <taxon>Eurotiales</taxon>
        <taxon>Aspergillaceae</taxon>
        <taxon>Aspergillus</taxon>
        <taxon>Aspergillus subgen. Circumdati</taxon>
    </lineage>
</organism>
<dbReference type="Gene3D" id="1.10.630.10">
    <property type="entry name" value="Cytochrome P450"/>
    <property type="match status" value="1"/>
</dbReference>
<reference evidence="5 6" key="1">
    <citation type="submission" date="2016-12" db="EMBL/GenBank/DDBJ databases">
        <title>The genomes of Aspergillus section Nigri reveals drivers in fungal speciation.</title>
        <authorList>
            <consortium name="DOE Joint Genome Institute"/>
            <person name="Vesth T.C."/>
            <person name="Nybo J."/>
            <person name="Theobald S."/>
            <person name="Brandl J."/>
            <person name="Frisvad J.C."/>
            <person name="Nielsen K.F."/>
            <person name="Lyhne E.K."/>
            <person name="Kogle M.E."/>
            <person name="Kuo A."/>
            <person name="Riley R."/>
            <person name="Clum A."/>
            <person name="Nolan M."/>
            <person name="Lipzen A."/>
            <person name="Salamov A."/>
            <person name="Henrissat B."/>
            <person name="Wiebenga A."/>
            <person name="De Vries R.P."/>
            <person name="Grigoriev I.V."/>
            <person name="Mortensen U.H."/>
            <person name="Andersen M.R."/>
            <person name="Baker S.E."/>
        </authorList>
    </citation>
    <scope>NUCLEOTIDE SEQUENCE [LARGE SCALE GENOMIC DNA]</scope>
    <source>
        <strain evidence="5 6">CBS 121591</strain>
    </source>
</reference>
<dbReference type="OrthoDB" id="3945418at2759"/>
<keyword evidence="6" id="KW-1185">Reference proteome</keyword>
<dbReference type="GO" id="GO:0016705">
    <property type="term" value="F:oxidoreductase activity, acting on paired donors, with incorporation or reduction of molecular oxygen"/>
    <property type="evidence" value="ECO:0007669"/>
    <property type="project" value="InterPro"/>
</dbReference>
<dbReference type="GO" id="GO:0020037">
    <property type="term" value="F:heme binding"/>
    <property type="evidence" value="ECO:0007669"/>
    <property type="project" value="InterPro"/>
</dbReference>
<dbReference type="RefSeq" id="XP_025491414.1">
    <property type="nucleotide sequence ID" value="XM_025641707.1"/>
</dbReference>
<name>A0A319C7K9_9EURO</name>
<proteinExistence type="inferred from homology"/>
<evidence type="ECO:0000256" key="4">
    <source>
        <dbReference type="SAM" id="Phobius"/>
    </source>
</evidence>
<dbReference type="AlphaFoldDB" id="A0A319C7K9"/>